<feature type="domain" description="Acetophenone carboxylase-like C-terminal" evidence="5">
    <location>
        <begin position="561"/>
        <end position="734"/>
    </location>
</feature>
<dbReference type="InterPro" id="IPR045079">
    <property type="entry name" value="Oxoprolinase-like"/>
</dbReference>
<dbReference type="OrthoDB" id="3643at2759"/>
<evidence type="ECO:0000313" key="7">
    <source>
        <dbReference type="Proteomes" id="UP000014074"/>
    </source>
</evidence>
<dbReference type="Pfam" id="PF01968">
    <property type="entry name" value="Hydantoinase_A"/>
    <property type="match status" value="1"/>
</dbReference>
<dbReference type="HOGENOM" id="CLU_002157_0_1_1"/>
<dbReference type="InterPro" id="IPR003692">
    <property type="entry name" value="Hydantoinase_B"/>
</dbReference>
<evidence type="ECO:0000259" key="2">
    <source>
        <dbReference type="Pfam" id="PF01968"/>
    </source>
</evidence>
<protein>
    <submittedName>
        <fullName evidence="6">Putative 5-oxoprolinase (Atp-hydrolysing) protein</fullName>
    </submittedName>
</protein>
<organism evidence="6 7">
    <name type="scientific">Phaeoacremonium minimum (strain UCR-PA7)</name>
    <name type="common">Esca disease fungus</name>
    <name type="synonym">Togninia minima</name>
    <dbReference type="NCBI Taxonomy" id="1286976"/>
    <lineage>
        <taxon>Eukaryota</taxon>
        <taxon>Fungi</taxon>
        <taxon>Dikarya</taxon>
        <taxon>Ascomycota</taxon>
        <taxon>Pezizomycotina</taxon>
        <taxon>Sordariomycetes</taxon>
        <taxon>Sordariomycetidae</taxon>
        <taxon>Togniniales</taxon>
        <taxon>Togniniaceae</taxon>
        <taxon>Phaeoacremonium</taxon>
    </lineage>
</organism>
<reference evidence="7" key="1">
    <citation type="journal article" date="2013" name="Genome Announc.">
        <title>Draft genome sequence of the ascomycete Phaeoacremonium aleophilum strain UCR-PA7, a causal agent of the esca disease complex in grapevines.</title>
        <authorList>
            <person name="Blanco-Ulate B."/>
            <person name="Rolshausen P."/>
            <person name="Cantu D."/>
        </authorList>
    </citation>
    <scope>NUCLEOTIDE SEQUENCE [LARGE SCALE GENOMIC DNA]</scope>
    <source>
        <strain evidence="7">UCR-PA7</strain>
    </source>
</reference>
<dbReference type="eggNOG" id="KOG1939">
    <property type="taxonomic scope" value="Eukaryota"/>
</dbReference>
<accession>R8BT06</accession>
<comment type="similarity">
    <text evidence="1">Belongs to the oxoprolinase family.</text>
</comment>
<dbReference type="KEGG" id="tmn:UCRPA7_1981"/>
<dbReference type="GO" id="GO:0005829">
    <property type="term" value="C:cytosol"/>
    <property type="evidence" value="ECO:0007669"/>
    <property type="project" value="TreeGrafter"/>
</dbReference>
<dbReference type="PANTHER" id="PTHR11365:SF26">
    <property type="entry name" value="5-OXOPROLINASE"/>
    <property type="match status" value="1"/>
</dbReference>
<dbReference type="AlphaFoldDB" id="R8BT06"/>
<dbReference type="InterPro" id="IPR002821">
    <property type="entry name" value="Hydantoinase_A"/>
</dbReference>
<proteinExistence type="inferred from homology"/>
<evidence type="ECO:0000313" key="6">
    <source>
        <dbReference type="EMBL" id="EOO02517.1"/>
    </source>
</evidence>
<evidence type="ECO:0000259" key="3">
    <source>
        <dbReference type="Pfam" id="PF02538"/>
    </source>
</evidence>
<feature type="domain" description="Hydantoinase/oxoprolinase N-terminal" evidence="4">
    <location>
        <begin position="18"/>
        <end position="232"/>
    </location>
</feature>
<dbReference type="GO" id="GO:0006749">
    <property type="term" value="P:glutathione metabolic process"/>
    <property type="evidence" value="ECO:0007669"/>
    <property type="project" value="TreeGrafter"/>
</dbReference>
<dbReference type="Pfam" id="PF02538">
    <property type="entry name" value="Hydantoinase_B"/>
    <property type="match status" value="1"/>
</dbReference>
<dbReference type="Pfam" id="PF05378">
    <property type="entry name" value="Hydant_A_N"/>
    <property type="match status" value="1"/>
</dbReference>
<dbReference type="RefSeq" id="XP_007912750.1">
    <property type="nucleotide sequence ID" value="XM_007914559.1"/>
</dbReference>
<dbReference type="GeneID" id="19322186"/>
<feature type="domain" description="Hydantoinase A/oxoprolinase" evidence="2">
    <location>
        <begin position="252"/>
        <end position="545"/>
    </location>
</feature>
<dbReference type="InterPro" id="IPR049517">
    <property type="entry name" value="ACX-like_C"/>
</dbReference>
<dbReference type="Pfam" id="PF19278">
    <property type="entry name" value="Hydant_A_C"/>
    <property type="match status" value="1"/>
</dbReference>
<keyword evidence="7" id="KW-1185">Reference proteome</keyword>
<dbReference type="PANTHER" id="PTHR11365">
    <property type="entry name" value="5-OXOPROLINASE RELATED"/>
    <property type="match status" value="1"/>
</dbReference>
<dbReference type="Proteomes" id="UP000014074">
    <property type="component" value="Unassembled WGS sequence"/>
</dbReference>
<dbReference type="InterPro" id="IPR008040">
    <property type="entry name" value="Hydant_A_N"/>
</dbReference>
<evidence type="ECO:0000259" key="4">
    <source>
        <dbReference type="Pfam" id="PF05378"/>
    </source>
</evidence>
<feature type="domain" description="Hydantoinase B/oxoprolinase" evidence="3">
    <location>
        <begin position="771"/>
        <end position="1120"/>
    </location>
</feature>
<dbReference type="EMBL" id="KB932914">
    <property type="protein sequence ID" value="EOO02517.1"/>
    <property type="molecule type" value="Genomic_DNA"/>
</dbReference>
<name>R8BT06_PHAM7</name>
<evidence type="ECO:0000259" key="5">
    <source>
        <dbReference type="Pfam" id="PF19278"/>
    </source>
</evidence>
<sequence length="1139" mass="123227">MPHSLGYTEVEEAPKIDIFIDRGGTFTDCIGIPQAAKQDDIVVKLLSVDPSNYPDAPTEGIRRILERFTGQPHPRNAPVSAERIGVIRMGTTVATNALLERKGARSALLITKGFKDALKIGYQSRPKLFDLAIKKLEVLYSEVVEVDERVTMEDSTKDPSLPGAINTASDPALRIGRSGDIIRILEPLNMKSTRKSLKCLRQKGFESICICLAHSYSFPDHENTIRDMAHEMGFKSISTSSNLIPMIKLISRGMSATADAYLTPEIKKYISNFRKGFKGALQDTRVQIMQSDGGLVDVSAFSGLRAILSGPAGGVVGYAKTSWHPDDRVPVIGFDMGGTSTDVSRYGGDLSHVFETTTAGVTIQSPQLDISTVAAGGGSILSWKNGLFAVGPESASAHPGPACYRKGGPLTVTDANLFLGRILPEYFPCIFGPDENLPLDYEIAKSKFLELSKTINAETGDHKTAEEVALGFLAVANEAMCRPIRALAEGKGYETSAHRLAVFGGAGGQHGCSIARHLGIDTVVIHKYSSILSAYGMALANVVEEVQEPCSMILSDSSKDEINTRFELLKYLAVKGLLQQGVSSTDNIEIQPFLNLRYEGTDTQMMVTLPSDGDFKAAFERLHFQEFTFLLPSREIMIDDIRVRGIARDYERPTPNLYKELSEAVTSHTANPKKTKLAYFAGCGWMDTPTYMLRSLQAGNQIRGPAIIIDNTQTIIVTPNSSAQILNEHVVLHVLSEKCSTNGKSGRQSSSLLLTIETDPVKLSIFGHRTSGIYDNLSDLRAQVAANAKGAALIRTMFEENPKEVVQFYMDKIQANAEVAVRKVLQETACKLDGRTLGAVDYLDNGSRIQLEIRIIEDGSAIFDFTGTGPEVIGNSNAPKSICLSAIIHSLRCLINEEIPLNQGCLSSIEVVNPEGSILNPSECAAVYAGNTQTSQRIVDVILKAFEACAASHGCMNSVGFFGGRNANDGNGYRFAYGETICGGSGAGNGWDGADAVHCHMTNTRISDVEILEKRYPIILREFSVRSDSGGKGRHKGGEGVKRVIECRDPLTFSMISERRVTRPYGLKGGDDGAPGENLISRKISAGKRRIVSLGPRGLVNLEPGDQFIIKTPGGGGWGRKITDGAVNDCSTINGTSTQ</sequence>
<gene>
    <name evidence="6" type="ORF">UCRPA7_1981</name>
</gene>
<evidence type="ECO:0000256" key="1">
    <source>
        <dbReference type="ARBA" id="ARBA00010403"/>
    </source>
</evidence>
<dbReference type="GO" id="GO:0017168">
    <property type="term" value="F:5-oxoprolinase (ATP-hydrolyzing) activity"/>
    <property type="evidence" value="ECO:0007669"/>
    <property type="project" value="TreeGrafter"/>
</dbReference>